<dbReference type="Proteomes" id="UP001190700">
    <property type="component" value="Unassembled WGS sequence"/>
</dbReference>
<comment type="caution">
    <text evidence="1">The sequence shown here is derived from an EMBL/GenBank/DDBJ whole genome shotgun (WGS) entry which is preliminary data.</text>
</comment>
<dbReference type="EMBL" id="LGRX02034124">
    <property type="protein sequence ID" value="KAK3238733.1"/>
    <property type="molecule type" value="Genomic_DNA"/>
</dbReference>
<gene>
    <name evidence="1" type="ORF">CYMTET_51283</name>
</gene>
<evidence type="ECO:0000313" key="1">
    <source>
        <dbReference type="EMBL" id="KAK3238733.1"/>
    </source>
</evidence>
<reference evidence="1 2" key="1">
    <citation type="journal article" date="2015" name="Genome Biol. Evol.">
        <title>Comparative Genomics of a Bacterivorous Green Alga Reveals Evolutionary Causalities and Consequences of Phago-Mixotrophic Mode of Nutrition.</title>
        <authorList>
            <person name="Burns J.A."/>
            <person name="Paasch A."/>
            <person name="Narechania A."/>
            <person name="Kim E."/>
        </authorList>
    </citation>
    <scope>NUCLEOTIDE SEQUENCE [LARGE SCALE GENOMIC DNA]</scope>
    <source>
        <strain evidence="1 2">PLY_AMNH</strain>
    </source>
</reference>
<dbReference type="AlphaFoldDB" id="A0AAE0ERZ9"/>
<sequence length="308" mass="33310">MRCDEERAAEQAKLTELNVQYRMHVAAAGAHGRDDKVLGAEVEEARVAAAMRCDEERAAEQAKLAELNVHHRMHVAAAGAHGRDDKVLGAEVKEARFAHAGNFDVVEEKFKQAETVTQSGLIGRLIPFFSLYGNKGSKATEAPPFDDNAAHTNQLKAPGEVTTKLVRSSSTPRAKEDEWNSQCTSLAAAGLHGRDQEMEGAAKAENVARELTVAQQCVEELSVPETIDHRSQDHAQSNVDGISTWTTGHRCENKGHSKSAQAVKARTSVAGAASRRPGTVATKITAFEKLAVRNRNSDVRKPSIHGHS</sequence>
<evidence type="ECO:0000313" key="2">
    <source>
        <dbReference type="Proteomes" id="UP001190700"/>
    </source>
</evidence>
<accession>A0AAE0ERZ9</accession>
<name>A0AAE0ERZ9_9CHLO</name>
<proteinExistence type="predicted"/>
<keyword evidence="2" id="KW-1185">Reference proteome</keyword>
<organism evidence="1 2">
    <name type="scientific">Cymbomonas tetramitiformis</name>
    <dbReference type="NCBI Taxonomy" id="36881"/>
    <lineage>
        <taxon>Eukaryota</taxon>
        <taxon>Viridiplantae</taxon>
        <taxon>Chlorophyta</taxon>
        <taxon>Pyramimonadophyceae</taxon>
        <taxon>Pyramimonadales</taxon>
        <taxon>Pyramimonadaceae</taxon>
        <taxon>Cymbomonas</taxon>
    </lineage>
</organism>
<protein>
    <submittedName>
        <fullName evidence="1">Uncharacterized protein</fullName>
    </submittedName>
</protein>